<dbReference type="RefSeq" id="WP_048719639.1">
    <property type="nucleotide sequence ID" value="NZ_JBJGXJ010000015.1"/>
</dbReference>
<keyword evidence="1" id="KW-0812">Transmembrane</keyword>
<reference evidence="2 3" key="1">
    <citation type="submission" date="2015-06" db="EMBL/GenBank/DDBJ databases">
        <title>Draft genome sequence of an Antarctic Pseudomonas sp. strain KG01 with full potential for biotechnological applications.</title>
        <authorList>
            <person name="Pavlov M.S."/>
            <person name="Lira F."/>
            <person name="Martinez J.L."/>
            <person name="Marshall S.H."/>
        </authorList>
    </citation>
    <scope>NUCLEOTIDE SEQUENCE [LARGE SCALE GENOMIC DNA]</scope>
    <source>
        <strain evidence="2 3">KG01</strain>
    </source>
</reference>
<gene>
    <name evidence="2" type="ORF">ACR52_01340</name>
</gene>
<comment type="caution">
    <text evidence="2">The sequence shown here is derived from an EMBL/GenBank/DDBJ whole genome shotgun (WGS) entry which is preliminary data.</text>
</comment>
<dbReference type="Proteomes" id="UP000037551">
    <property type="component" value="Unassembled WGS sequence"/>
</dbReference>
<protein>
    <submittedName>
        <fullName evidence="2">Uncharacterized protein</fullName>
    </submittedName>
</protein>
<keyword evidence="1" id="KW-1133">Transmembrane helix</keyword>
<name>A0A0J8G8U7_9PSED</name>
<feature type="transmembrane region" description="Helical" evidence="1">
    <location>
        <begin position="12"/>
        <end position="32"/>
    </location>
</feature>
<keyword evidence="1" id="KW-0472">Membrane</keyword>
<dbReference type="PATRIC" id="fig|1674920.3.peg.267"/>
<dbReference type="AlphaFoldDB" id="A0A0J8G8U7"/>
<dbReference type="EMBL" id="LFMW01000001">
    <property type="protein sequence ID" value="KMT57284.1"/>
    <property type="molecule type" value="Genomic_DNA"/>
</dbReference>
<feature type="transmembrane region" description="Helical" evidence="1">
    <location>
        <begin position="63"/>
        <end position="83"/>
    </location>
</feature>
<sequence length="110" mass="12453">MLEPNQPTPKPVLRQVVGWVVVLPLLMSLLWLKPPLGLLLTLASVITSVYGMRFTWRHASRQVAVFALIVTSLNVVSALLMGTGSVLKAVYNIGWVYAYAYYSHWVYWNF</sequence>
<dbReference type="STRING" id="1674920.ACR52_01340"/>
<dbReference type="OrthoDB" id="7028729at2"/>
<accession>A0A0J8G8U7</accession>
<evidence type="ECO:0000313" key="2">
    <source>
        <dbReference type="EMBL" id="KMT57284.1"/>
    </source>
</evidence>
<organism evidence="2 3">
    <name type="scientific">Pseudomonas fildesensis</name>
    <dbReference type="NCBI Taxonomy" id="1674920"/>
    <lineage>
        <taxon>Bacteria</taxon>
        <taxon>Pseudomonadati</taxon>
        <taxon>Pseudomonadota</taxon>
        <taxon>Gammaproteobacteria</taxon>
        <taxon>Pseudomonadales</taxon>
        <taxon>Pseudomonadaceae</taxon>
        <taxon>Pseudomonas</taxon>
    </lineage>
</organism>
<feature type="transmembrane region" description="Helical" evidence="1">
    <location>
        <begin position="89"/>
        <end position="108"/>
    </location>
</feature>
<proteinExistence type="predicted"/>
<evidence type="ECO:0000313" key="3">
    <source>
        <dbReference type="Proteomes" id="UP000037551"/>
    </source>
</evidence>
<evidence type="ECO:0000256" key="1">
    <source>
        <dbReference type="SAM" id="Phobius"/>
    </source>
</evidence>
<keyword evidence="3" id="KW-1185">Reference proteome</keyword>